<feature type="region of interest" description="Disordered" evidence="1">
    <location>
        <begin position="46"/>
        <end position="73"/>
    </location>
</feature>
<evidence type="ECO:0000256" key="1">
    <source>
        <dbReference type="SAM" id="MobiDB-lite"/>
    </source>
</evidence>
<sequence length="113" mass="12539">MKIHKDGTLEGTPEELVAYAKLQALQPFKVVEPILPFTGQPYRPPNTIISTTGVDAGKYPGSDHGPYTLDRTKRPYDPKQVVYAYNGDPNTDERNAFAARFDLAVSENTRVIS</sequence>
<accession>A0A2Z2KPE6</accession>
<dbReference type="OrthoDB" id="9958570at2"/>
<dbReference type="KEGG" id="pdh:B9T62_15735"/>
<dbReference type="EMBL" id="CP021780">
    <property type="protein sequence ID" value="ASA22101.1"/>
    <property type="molecule type" value="Genomic_DNA"/>
</dbReference>
<reference evidence="2 3" key="1">
    <citation type="submission" date="2017-06" db="EMBL/GenBank/DDBJ databases">
        <title>Complete genome sequence of Paenibacillus donghaensis KCTC 13049T isolated from East Sea sediment, South Korea.</title>
        <authorList>
            <person name="Jung B.K."/>
            <person name="Hong S.-J."/>
            <person name="Shin J.-H."/>
        </authorList>
    </citation>
    <scope>NUCLEOTIDE SEQUENCE [LARGE SCALE GENOMIC DNA]</scope>
    <source>
        <strain evidence="2 3">KCTC 13049</strain>
    </source>
</reference>
<evidence type="ECO:0000313" key="2">
    <source>
        <dbReference type="EMBL" id="ASA22101.1"/>
    </source>
</evidence>
<protein>
    <submittedName>
        <fullName evidence="2">Uncharacterized protein</fullName>
    </submittedName>
</protein>
<evidence type="ECO:0000313" key="3">
    <source>
        <dbReference type="Proteomes" id="UP000249890"/>
    </source>
</evidence>
<organism evidence="2 3">
    <name type="scientific">Paenibacillus donghaensis</name>
    <dbReference type="NCBI Taxonomy" id="414771"/>
    <lineage>
        <taxon>Bacteria</taxon>
        <taxon>Bacillati</taxon>
        <taxon>Bacillota</taxon>
        <taxon>Bacilli</taxon>
        <taxon>Bacillales</taxon>
        <taxon>Paenibacillaceae</taxon>
        <taxon>Paenibacillus</taxon>
    </lineage>
</organism>
<dbReference type="RefSeq" id="WP_087916105.1">
    <property type="nucleotide sequence ID" value="NZ_CP021780.1"/>
</dbReference>
<dbReference type="Proteomes" id="UP000249890">
    <property type="component" value="Chromosome"/>
</dbReference>
<name>A0A2Z2KPE6_9BACL</name>
<keyword evidence="3" id="KW-1185">Reference proteome</keyword>
<proteinExistence type="predicted"/>
<gene>
    <name evidence="2" type="ORF">B9T62_15735</name>
</gene>
<dbReference type="AlphaFoldDB" id="A0A2Z2KPE6"/>